<gene>
    <name evidence="2" type="ORF">ENU14_05680</name>
</gene>
<feature type="transmembrane region" description="Helical" evidence="1">
    <location>
        <begin position="12"/>
        <end position="31"/>
    </location>
</feature>
<keyword evidence="1" id="KW-0472">Membrane</keyword>
<dbReference type="EMBL" id="DTBJ01000051">
    <property type="protein sequence ID" value="HGM59052.1"/>
    <property type="molecule type" value="Genomic_DNA"/>
</dbReference>
<keyword evidence="1" id="KW-0812">Transmembrane</keyword>
<dbReference type="AlphaFoldDB" id="A0A7C4D8Y4"/>
<feature type="transmembrane region" description="Helical" evidence="1">
    <location>
        <begin position="112"/>
        <end position="133"/>
    </location>
</feature>
<evidence type="ECO:0000256" key="1">
    <source>
        <dbReference type="SAM" id="Phobius"/>
    </source>
</evidence>
<comment type="caution">
    <text evidence="2">The sequence shown here is derived from an EMBL/GenBank/DDBJ whole genome shotgun (WGS) entry which is preliminary data.</text>
</comment>
<feature type="transmembrane region" description="Helical" evidence="1">
    <location>
        <begin position="80"/>
        <end position="100"/>
    </location>
</feature>
<evidence type="ECO:0000313" key="2">
    <source>
        <dbReference type="EMBL" id="HGM59052.1"/>
    </source>
</evidence>
<dbReference type="PANTHER" id="PTHR40044:SF1">
    <property type="entry name" value="INTEGRAL MEMBRANE PROTEIN"/>
    <property type="match status" value="1"/>
</dbReference>
<name>A0A7C4D8Y4_STAMA</name>
<dbReference type="PANTHER" id="PTHR40044">
    <property type="entry name" value="INTEGRAL MEMBRANE PROTEIN-RELATED"/>
    <property type="match status" value="1"/>
</dbReference>
<dbReference type="InterPro" id="IPR010387">
    <property type="entry name" value="QueT"/>
</dbReference>
<feature type="transmembrane region" description="Helical" evidence="1">
    <location>
        <begin position="52"/>
        <end position="74"/>
    </location>
</feature>
<sequence>MDWVNWGLLRSTVVVKIAIIAVVYAGLTIAIHPLSYGPLQVRISDALLTIPFIPYFGIYGAVGLALGCVLSNIVSPLGPIDILFGFITNLVCGLEAWITYRVVKNILIGKLLMVSLQITTVTVIIGYILLHLIFDIPLILSILGVFIGSVISIGVLGFTLITLLQRIKWLWMKQ</sequence>
<dbReference type="Pfam" id="PF06177">
    <property type="entry name" value="QueT"/>
    <property type="match status" value="1"/>
</dbReference>
<organism evidence="2">
    <name type="scientific">Staphylothermus marinus</name>
    <dbReference type="NCBI Taxonomy" id="2280"/>
    <lineage>
        <taxon>Archaea</taxon>
        <taxon>Thermoproteota</taxon>
        <taxon>Thermoprotei</taxon>
        <taxon>Desulfurococcales</taxon>
        <taxon>Desulfurococcaceae</taxon>
        <taxon>Staphylothermus</taxon>
    </lineage>
</organism>
<feature type="transmembrane region" description="Helical" evidence="1">
    <location>
        <begin position="139"/>
        <end position="164"/>
    </location>
</feature>
<reference evidence="2" key="1">
    <citation type="journal article" date="2020" name="mSystems">
        <title>Genome- and Community-Level Interaction Insights into Carbon Utilization and Element Cycling Functions of Hydrothermarchaeota in Hydrothermal Sediment.</title>
        <authorList>
            <person name="Zhou Z."/>
            <person name="Liu Y."/>
            <person name="Xu W."/>
            <person name="Pan J."/>
            <person name="Luo Z.H."/>
            <person name="Li M."/>
        </authorList>
    </citation>
    <scope>NUCLEOTIDE SEQUENCE [LARGE SCALE GENOMIC DNA]</scope>
    <source>
        <strain evidence="2">SpSt-642</strain>
    </source>
</reference>
<accession>A0A7C4D8Y4</accession>
<keyword evidence="1" id="KW-1133">Transmembrane helix</keyword>
<proteinExistence type="predicted"/>
<protein>
    <submittedName>
        <fullName evidence="2">QueT transporter family protein</fullName>
    </submittedName>
</protein>